<evidence type="ECO:0000256" key="2">
    <source>
        <dbReference type="SAM" id="SignalP"/>
    </source>
</evidence>
<keyword evidence="2" id="KW-0732">Signal</keyword>
<feature type="chain" id="PRO_5039225521" description="Lipoprotein" evidence="2">
    <location>
        <begin position="26"/>
        <end position="197"/>
    </location>
</feature>
<dbReference type="Proteomes" id="UP000578112">
    <property type="component" value="Unassembled WGS sequence"/>
</dbReference>
<gene>
    <name evidence="3" type="ORF">BJ971_006610</name>
</gene>
<dbReference type="RefSeq" id="WP_184997067.1">
    <property type="nucleotide sequence ID" value="NZ_BOMK01000077.1"/>
</dbReference>
<feature type="region of interest" description="Disordered" evidence="1">
    <location>
        <begin position="65"/>
        <end position="87"/>
    </location>
</feature>
<accession>A0A7W7MU09</accession>
<sequence>MRSWRILALGLLLTAAAAGCGEAAAGDGVASVGGTPTTSATADAPDQRDEDAPLKFAQCMREQGLSWFPDPKPDGGIQIRPPKGTDKAKIDAAMEACKKWAPNGGDHGPADPEMLEQARQMAQCMRENGVEKFPDPKPDGSIQIDGRKVGMGPGDPTFDKAEEACSKFRPEGPNSGTNKHEDTSGGGSSLELNSERG</sequence>
<evidence type="ECO:0000313" key="4">
    <source>
        <dbReference type="Proteomes" id="UP000578112"/>
    </source>
</evidence>
<dbReference type="AlphaFoldDB" id="A0A7W7MU09"/>
<feature type="compositionally biased region" description="Basic and acidic residues" evidence="1">
    <location>
        <begin position="129"/>
        <end position="138"/>
    </location>
</feature>
<feature type="region of interest" description="Disordered" evidence="1">
    <location>
        <begin position="129"/>
        <end position="197"/>
    </location>
</feature>
<feature type="compositionally biased region" description="Basic and acidic residues" evidence="1">
    <location>
        <begin position="157"/>
        <end position="170"/>
    </location>
</feature>
<feature type="region of interest" description="Disordered" evidence="1">
    <location>
        <begin position="24"/>
        <end position="49"/>
    </location>
</feature>
<keyword evidence="4" id="KW-1185">Reference proteome</keyword>
<feature type="signal peptide" evidence="2">
    <location>
        <begin position="1"/>
        <end position="25"/>
    </location>
</feature>
<organism evidence="3 4">
    <name type="scientific">Actinoplanes digitatis</name>
    <dbReference type="NCBI Taxonomy" id="1868"/>
    <lineage>
        <taxon>Bacteria</taxon>
        <taxon>Bacillati</taxon>
        <taxon>Actinomycetota</taxon>
        <taxon>Actinomycetes</taxon>
        <taxon>Micromonosporales</taxon>
        <taxon>Micromonosporaceae</taxon>
        <taxon>Actinoplanes</taxon>
    </lineage>
</organism>
<feature type="compositionally biased region" description="Low complexity" evidence="1">
    <location>
        <begin position="24"/>
        <end position="44"/>
    </location>
</feature>
<dbReference type="EMBL" id="JACHNH010000001">
    <property type="protein sequence ID" value="MBB4766054.1"/>
    <property type="molecule type" value="Genomic_DNA"/>
</dbReference>
<proteinExistence type="predicted"/>
<reference evidence="3 4" key="1">
    <citation type="submission" date="2020-08" db="EMBL/GenBank/DDBJ databases">
        <title>Sequencing the genomes of 1000 actinobacteria strains.</title>
        <authorList>
            <person name="Klenk H.-P."/>
        </authorList>
    </citation>
    <scope>NUCLEOTIDE SEQUENCE [LARGE SCALE GENOMIC DNA]</scope>
    <source>
        <strain evidence="3 4">DSM 43149</strain>
    </source>
</reference>
<name>A0A7W7MU09_9ACTN</name>
<comment type="caution">
    <text evidence="3">The sequence shown here is derived from an EMBL/GenBank/DDBJ whole genome shotgun (WGS) entry which is preliminary data.</text>
</comment>
<evidence type="ECO:0000313" key="3">
    <source>
        <dbReference type="EMBL" id="MBB4766054.1"/>
    </source>
</evidence>
<protein>
    <recommendedName>
        <fullName evidence="5">Lipoprotein</fullName>
    </recommendedName>
</protein>
<evidence type="ECO:0000256" key="1">
    <source>
        <dbReference type="SAM" id="MobiDB-lite"/>
    </source>
</evidence>
<evidence type="ECO:0008006" key="5">
    <source>
        <dbReference type="Google" id="ProtNLM"/>
    </source>
</evidence>
<dbReference type="PROSITE" id="PS51257">
    <property type="entry name" value="PROKAR_LIPOPROTEIN"/>
    <property type="match status" value="1"/>
</dbReference>